<dbReference type="PANTHER" id="PTHR19423">
    <property type="entry name" value="SH3 DOMAIN-BINDING PROTEIN 5"/>
    <property type="match status" value="1"/>
</dbReference>
<keyword evidence="6" id="KW-1185">Reference proteome</keyword>
<feature type="region of interest" description="Disordered" evidence="4">
    <location>
        <begin position="353"/>
        <end position="374"/>
    </location>
</feature>
<dbReference type="EMBL" id="RCHS01003902">
    <property type="protein sequence ID" value="RMX39009.1"/>
    <property type="molecule type" value="Genomic_DNA"/>
</dbReference>
<sequence>MASGASQTYTESKVQFLSADGDAEDEEDSEDVLDPRVKGELERLNSSTAEINRLEHDLEELQATFRQTLTESAYVLKSQATFLGSKCIDRARPYYNAVLKAKQSQIETQKAALKYERACSSHQAAKKMLSIAEQKLVSTSKEHKVLDPTWQEMLNQAVLKVMESDKERALSEKEHLETAQAFSEAGRKVTELKSKLNSAINKSRPYFDLKMKYDQILEAHKHQVEITQASLQEAKQKYSVALKNLEGISEEIHEMRRSRESLDALLLEREEGVGAESPDDTDLTNLEGGTMLQIKPSYGFKIAIVSSTKEAELENSGLIVGERDGDPEGCNSLDEQKGSKKLQESFTKDISESEVSVVCQGENSPTGSSEDVEKGRNMGQHFSNCDSKPSVPDEKWTVVQVDSCASASQDTMEASEFSDNKEVECGLEVQVVADQGSRRSDDEKCFKALTNQLFDFENQNLNKEMNKDDQESQVHEEATQESASTLQDLKLRKATENTYDVDNSVKSAEGCESNSTSARQGNIESKTSSEVQGLVSEEDSVDVTKNGQTDYESEVVNKEVTNDNSHMDLDVM</sequence>
<dbReference type="OrthoDB" id="446789at2759"/>
<evidence type="ECO:0000313" key="5">
    <source>
        <dbReference type="EMBL" id="RMX39009.1"/>
    </source>
</evidence>
<dbReference type="Proteomes" id="UP000275408">
    <property type="component" value="Unassembled WGS sequence"/>
</dbReference>
<feature type="compositionally biased region" description="Polar residues" evidence="4">
    <location>
        <begin position="504"/>
        <end position="531"/>
    </location>
</feature>
<dbReference type="AlphaFoldDB" id="A0A3M6TCH7"/>
<comment type="similarity">
    <text evidence="1">Belongs to the SH3BP5 family.</text>
</comment>
<gene>
    <name evidence="5" type="ORF">pdam_00008181</name>
</gene>
<dbReference type="STRING" id="46731.A0A3M6TCH7"/>
<evidence type="ECO:0008006" key="7">
    <source>
        <dbReference type="Google" id="ProtNLM"/>
    </source>
</evidence>
<keyword evidence="2 3" id="KW-0175">Coiled coil</keyword>
<dbReference type="GO" id="GO:0035556">
    <property type="term" value="P:intracellular signal transduction"/>
    <property type="evidence" value="ECO:0007669"/>
    <property type="project" value="InterPro"/>
</dbReference>
<evidence type="ECO:0000313" key="6">
    <source>
        <dbReference type="Proteomes" id="UP000275408"/>
    </source>
</evidence>
<feature type="compositionally biased region" description="Polar residues" evidence="4">
    <location>
        <begin position="1"/>
        <end position="15"/>
    </location>
</feature>
<comment type="caution">
    <text evidence="5">The sequence shown here is derived from an EMBL/GenBank/DDBJ whole genome shotgun (WGS) entry which is preliminary data.</text>
</comment>
<dbReference type="Pfam" id="PF05276">
    <property type="entry name" value="SH3BP5"/>
    <property type="match status" value="1"/>
</dbReference>
<dbReference type="InterPro" id="IPR007940">
    <property type="entry name" value="SH3BP5"/>
</dbReference>
<dbReference type="GO" id="GO:0004860">
    <property type="term" value="F:protein kinase inhibitor activity"/>
    <property type="evidence" value="ECO:0007669"/>
    <property type="project" value="TreeGrafter"/>
</dbReference>
<feature type="coiled-coil region" evidence="3">
    <location>
        <begin position="217"/>
        <end position="251"/>
    </location>
</feature>
<evidence type="ECO:0000256" key="4">
    <source>
        <dbReference type="SAM" id="MobiDB-lite"/>
    </source>
</evidence>
<accession>A0A3M6TCH7</accession>
<feature type="region of interest" description="Disordered" evidence="4">
    <location>
        <begin position="504"/>
        <end position="572"/>
    </location>
</feature>
<feature type="compositionally biased region" description="Basic and acidic residues" evidence="4">
    <location>
        <begin position="555"/>
        <end position="572"/>
    </location>
</feature>
<organism evidence="5 6">
    <name type="scientific">Pocillopora damicornis</name>
    <name type="common">Cauliflower coral</name>
    <name type="synonym">Millepora damicornis</name>
    <dbReference type="NCBI Taxonomy" id="46731"/>
    <lineage>
        <taxon>Eukaryota</taxon>
        <taxon>Metazoa</taxon>
        <taxon>Cnidaria</taxon>
        <taxon>Anthozoa</taxon>
        <taxon>Hexacorallia</taxon>
        <taxon>Scleractinia</taxon>
        <taxon>Astrocoeniina</taxon>
        <taxon>Pocilloporidae</taxon>
        <taxon>Pocillopora</taxon>
    </lineage>
</organism>
<protein>
    <recommendedName>
        <fullName evidence="7">SH3 domain-binding protein 5-like</fullName>
    </recommendedName>
</protein>
<dbReference type="PANTHER" id="PTHR19423:SF1">
    <property type="entry name" value="SH3 DOMAIN-BINDING PROTEIN 5"/>
    <property type="match status" value="1"/>
</dbReference>
<evidence type="ECO:0000256" key="3">
    <source>
        <dbReference type="SAM" id="Coils"/>
    </source>
</evidence>
<evidence type="ECO:0000256" key="1">
    <source>
        <dbReference type="ARBA" id="ARBA00007796"/>
    </source>
</evidence>
<feature type="region of interest" description="Disordered" evidence="4">
    <location>
        <begin position="1"/>
        <end position="41"/>
    </location>
</feature>
<reference evidence="5 6" key="1">
    <citation type="journal article" date="2018" name="Sci. Rep.">
        <title>Comparative analysis of the Pocillopora damicornis genome highlights role of immune system in coral evolution.</title>
        <authorList>
            <person name="Cunning R."/>
            <person name="Bay R.A."/>
            <person name="Gillette P."/>
            <person name="Baker A.C."/>
            <person name="Traylor-Knowles N."/>
        </authorList>
    </citation>
    <scope>NUCLEOTIDE SEQUENCE [LARGE SCALE GENOMIC DNA]</scope>
    <source>
        <strain evidence="5">RSMAS</strain>
        <tissue evidence="5">Whole animal</tissue>
    </source>
</reference>
<proteinExistence type="inferred from homology"/>
<name>A0A3M6TCH7_POCDA</name>
<feature type="compositionally biased region" description="Acidic residues" evidence="4">
    <location>
        <begin position="21"/>
        <end position="32"/>
    </location>
</feature>
<feature type="region of interest" description="Disordered" evidence="4">
    <location>
        <begin position="320"/>
        <end position="340"/>
    </location>
</feature>
<dbReference type="GO" id="GO:0005737">
    <property type="term" value="C:cytoplasm"/>
    <property type="evidence" value="ECO:0007669"/>
    <property type="project" value="TreeGrafter"/>
</dbReference>
<evidence type="ECO:0000256" key="2">
    <source>
        <dbReference type="ARBA" id="ARBA00023054"/>
    </source>
</evidence>